<dbReference type="InterPro" id="IPR029020">
    <property type="entry name" value="Ammonium/urea_transptr"/>
</dbReference>
<feature type="transmembrane region" description="Helical" evidence="8">
    <location>
        <begin position="383"/>
        <end position="404"/>
    </location>
</feature>
<protein>
    <recommendedName>
        <fullName evidence="8">Ammonium transporter</fullName>
    </recommendedName>
</protein>
<feature type="signal peptide" evidence="9">
    <location>
        <begin position="1"/>
        <end position="24"/>
    </location>
</feature>
<feature type="chain" id="PRO_5045343701" description="Ammonium transporter" evidence="9">
    <location>
        <begin position="25"/>
        <end position="498"/>
    </location>
</feature>
<dbReference type="SUPFAM" id="SSF111352">
    <property type="entry name" value="Ammonium transporter"/>
    <property type="match status" value="1"/>
</dbReference>
<feature type="transmembrane region" description="Helical" evidence="8">
    <location>
        <begin position="329"/>
        <end position="348"/>
    </location>
</feature>
<name>A0ABX5KW07_9BURK</name>
<dbReference type="InterPro" id="IPR024041">
    <property type="entry name" value="NH4_transpt_AmtB-like_dom"/>
</dbReference>
<keyword evidence="6 8" id="KW-0472">Membrane</keyword>
<gene>
    <name evidence="11" type="ORF">C7402_101508</name>
</gene>
<dbReference type="PRINTS" id="PR00342">
    <property type="entry name" value="RHESUSRHD"/>
</dbReference>
<keyword evidence="12" id="KW-1185">Reference proteome</keyword>
<feature type="transmembrane region" description="Helical" evidence="8">
    <location>
        <begin position="228"/>
        <end position="249"/>
    </location>
</feature>
<keyword evidence="9" id="KW-0732">Signal</keyword>
<dbReference type="RefSeq" id="WP_112172092.1">
    <property type="nucleotide sequence ID" value="NZ_CAJZAT010000198.1"/>
</dbReference>
<feature type="transmembrane region" description="Helical" evidence="8">
    <location>
        <begin position="448"/>
        <end position="468"/>
    </location>
</feature>
<comment type="similarity">
    <text evidence="2 8">Belongs to the ammonia transporter channel (TC 1.A.11.2) family.</text>
</comment>
<evidence type="ECO:0000256" key="9">
    <source>
        <dbReference type="SAM" id="SignalP"/>
    </source>
</evidence>
<keyword evidence="4 8" id="KW-0812">Transmembrane</keyword>
<evidence type="ECO:0000259" key="10">
    <source>
        <dbReference type="Pfam" id="PF00909"/>
    </source>
</evidence>
<accession>A0ABX5KW07</accession>
<feature type="domain" description="Ammonium transporter AmtB-like" evidence="10">
    <location>
        <begin position="101"/>
        <end position="496"/>
    </location>
</feature>
<sequence length="498" mass="50713">MRKLLMSLLMAGSLLAGGVGAALADDASAPAAASAPATAASAPDASAAAPASAPAADAASAPAAAASAPADASAAAAAAAPAAPTAPFSVDSSKINSGDTAWMLTSTALVLFMTIPGLALFYGGMVRKKNVLATLMQSFAITCLVTIIWTVVGYSIAFTPGGSFMGGFSRVFLEGMNYIKGDKATTLTVSHLAPTIPESVYFVYQMTFAIITPALITGAFADRMKFSSMLVFMTLWSIIVYSPIAHMVWEPTGWLASAGILDFAGGTVVHINAGIAGLVCCIVLGKRVGYGREVMAPHNLVLTLIGAAMLWVGWFGFNAGSAVAADGRAGFAMLTTQIATACAALGWMFAEWIAKGKPSVLGIASGAVAGLVAVTPASGFVGVLGAIVIGVVAGVVCFWSATWLKHKFGYDDSLDAFGVHGIGGIIGAILTGVFAVKDIGGADGSVILQIKGVATTLIYSGVVSFILLKVIDMVMGLRVTEEEEREGLDVILHGERVE</sequence>
<dbReference type="NCBIfam" id="TIGR00836">
    <property type="entry name" value="amt"/>
    <property type="match status" value="1"/>
</dbReference>
<dbReference type="PROSITE" id="PS01219">
    <property type="entry name" value="AMMONIUM_TRANSP"/>
    <property type="match status" value="1"/>
</dbReference>
<reference evidence="11 12" key="1">
    <citation type="submission" date="2018-05" db="EMBL/GenBank/DDBJ databases">
        <title>Genomic Encyclopedia of Type Strains, Phase IV (KMG-V): Genome sequencing to study the core and pangenomes of soil and plant-associated prokaryotes.</title>
        <authorList>
            <person name="Whitman W."/>
        </authorList>
    </citation>
    <scope>NUCLEOTIDE SEQUENCE [LARGE SCALE GENOMIC DNA]</scope>
    <source>
        <strain evidence="11 12">SCZa-39</strain>
    </source>
</reference>
<dbReference type="Gene3D" id="1.10.3430.10">
    <property type="entry name" value="Ammonium transporter AmtB like domains"/>
    <property type="match status" value="1"/>
</dbReference>
<comment type="subcellular location">
    <subcellularLocation>
        <location evidence="8">Cell membrane</location>
        <topology evidence="8">Multi-pass membrane protein</topology>
    </subcellularLocation>
    <subcellularLocation>
        <location evidence="1">Membrane</location>
        <topology evidence="1">Multi-pass membrane protein</topology>
    </subcellularLocation>
</comment>
<comment type="caution">
    <text evidence="11">The sequence shown here is derived from an EMBL/GenBank/DDBJ whole genome shotgun (WGS) entry which is preliminary data.</text>
</comment>
<evidence type="ECO:0000256" key="7">
    <source>
        <dbReference type="ARBA" id="ARBA00023177"/>
    </source>
</evidence>
<evidence type="ECO:0000256" key="1">
    <source>
        <dbReference type="ARBA" id="ARBA00004141"/>
    </source>
</evidence>
<evidence type="ECO:0000313" key="11">
    <source>
        <dbReference type="EMBL" id="PVX97794.1"/>
    </source>
</evidence>
<keyword evidence="3 8" id="KW-0813">Transport</keyword>
<evidence type="ECO:0000256" key="5">
    <source>
        <dbReference type="ARBA" id="ARBA00022989"/>
    </source>
</evidence>
<feature type="transmembrane region" description="Helical" evidence="8">
    <location>
        <begin position="135"/>
        <end position="157"/>
    </location>
</feature>
<keyword evidence="7 8" id="KW-0924">Ammonia transport</keyword>
<dbReference type="InterPro" id="IPR018047">
    <property type="entry name" value="Ammonium_transpt_CS"/>
</dbReference>
<dbReference type="InterPro" id="IPR001905">
    <property type="entry name" value="Ammonium_transpt"/>
</dbReference>
<feature type="transmembrane region" description="Helical" evidence="8">
    <location>
        <begin position="101"/>
        <end position="123"/>
    </location>
</feature>
<dbReference type="Proteomes" id="UP000245712">
    <property type="component" value="Unassembled WGS sequence"/>
</dbReference>
<evidence type="ECO:0000256" key="8">
    <source>
        <dbReference type="RuleBase" id="RU362002"/>
    </source>
</evidence>
<dbReference type="EMBL" id="QEOB01000001">
    <property type="protein sequence ID" value="PVX97794.1"/>
    <property type="molecule type" value="Genomic_DNA"/>
</dbReference>
<evidence type="ECO:0000256" key="2">
    <source>
        <dbReference type="ARBA" id="ARBA00005887"/>
    </source>
</evidence>
<evidence type="ECO:0000256" key="3">
    <source>
        <dbReference type="ARBA" id="ARBA00022448"/>
    </source>
</evidence>
<organism evidence="11 12">
    <name type="scientific">Paraburkholderia unamae</name>
    <dbReference type="NCBI Taxonomy" id="219649"/>
    <lineage>
        <taxon>Bacteria</taxon>
        <taxon>Pseudomonadati</taxon>
        <taxon>Pseudomonadota</taxon>
        <taxon>Betaproteobacteria</taxon>
        <taxon>Burkholderiales</taxon>
        <taxon>Burkholderiaceae</taxon>
        <taxon>Paraburkholderia</taxon>
    </lineage>
</organism>
<feature type="transmembrane region" description="Helical" evidence="8">
    <location>
        <begin position="300"/>
        <end position="317"/>
    </location>
</feature>
<dbReference type="InterPro" id="IPR002229">
    <property type="entry name" value="RhesusRHD"/>
</dbReference>
<keyword evidence="5 8" id="KW-1133">Transmembrane helix</keyword>
<evidence type="ECO:0000313" key="12">
    <source>
        <dbReference type="Proteomes" id="UP000245712"/>
    </source>
</evidence>
<feature type="transmembrane region" description="Helical" evidence="8">
    <location>
        <begin position="201"/>
        <end position="221"/>
    </location>
</feature>
<feature type="transmembrane region" description="Helical" evidence="8">
    <location>
        <begin position="360"/>
        <end position="377"/>
    </location>
</feature>
<proteinExistence type="inferred from homology"/>
<evidence type="ECO:0000256" key="6">
    <source>
        <dbReference type="ARBA" id="ARBA00023136"/>
    </source>
</evidence>
<feature type="transmembrane region" description="Helical" evidence="8">
    <location>
        <begin position="416"/>
        <end position="436"/>
    </location>
</feature>
<feature type="transmembrane region" description="Helical" evidence="8">
    <location>
        <begin position="269"/>
        <end position="288"/>
    </location>
</feature>
<evidence type="ECO:0000256" key="4">
    <source>
        <dbReference type="ARBA" id="ARBA00022692"/>
    </source>
</evidence>
<dbReference type="Pfam" id="PF00909">
    <property type="entry name" value="Ammonium_transp"/>
    <property type="match status" value="1"/>
</dbReference>
<dbReference type="PANTHER" id="PTHR43029">
    <property type="entry name" value="AMMONIUM TRANSPORTER MEP2"/>
    <property type="match status" value="1"/>
</dbReference>
<dbReference type="PANTHER" id="PTHR43029:SF10">
    <property type="entry name" value="AMMONIUM TRANSPORTER MEP2"/>
    <property type="match status" value="1"/>
</dbReference>